<dbReference type="Gene3D" id="1.10.10.60">
    <property type="entry name" value="Homeodomain-like"/>
    <property type="match status" value="1"/>
</dbReference>
<dbReference type="RefSeq" id="WP_088560329.1">
    <property type="nucleotide sequence ID" value="NZ_FYEH01000003.1"/>
</dbReference>
<keyword evidence="1" id="KW-0805">Transcription regulation</keyword>
<dbReference type="InterPro" id="IPR052158">
    <property type="entry name" value="INH-QAR"/>
</dbReference>
<proteinExistence type="predicted"/>
<dbReference type="GO" id="GO:0003700">
    <property type="term" value="F:DNA-binding transcription factor activity"/>
    <property type="evidence" value="ECO:0007669"/>
    <property type="project" value="InterPro"/>
</dbReference>
<dbReference type="Gene3D" id="3.40.50.880">
    <property type="match status" value="1"/>
</dbReference>
<accession>A0A212QRM7</accession>
<dbReference type="PANTHER" id="PTHR43130">
    <property type="entry name" value="ARAC-FAMILY TRANSCRIPTIONAL REGULATOR"/>
    <property type="match status" value="1"/>
</dbReference>
<dbReference type="OrthoDB" id="9793422at2"/>
<dbReference type="InterPro" id="IPR002818">
    <property type="entry name" value="DJ-1/PfpI"/>
</dbReference>
<dbReference type="Proteomes" id="UP000197065">
    <property type="component" value="Unassembled WGS sequence"/>
</dbReference>
<reference evidence="5 6" key="1">
    <citation type="submission" date="2017-06" db="EMBL/GenBank/DDBJ databases">
        <authorList>
            <person name="Kim H.J."/>
            <person name="Triplett B.A."/>
        </authorList>
    </citation>
    <scope>NUCLEOTIDE SEQUENCE [LARGE SCALE GENOMIC DNA]</scope>
    <source>
        <strain evidence="5 6">B29T1</strain>
    </source>
</reference>
<dbReference type="Pfam" id="PF12833">
    <property type="entry name" value="HTH_18"/>
    <property type="match status" value="1"/>
</dbReference>
<keyword evidence="2" id="KW-0804">Transcription</keyword>
<evidence type="ECO:0000256" key="2">
    <source>
        <dbReference type="ARBA" id="ARBA00023163"/>
    </source>
</evidence>
<dbReference type="SUPFAM" id="SSF52317">
    <property type="entry name" value="Class I glutamine amidotransferase-like"/>
    <property type="match status" value="1"/>
</dbReference>
<evidence type="ECO:0000313" key="6">
    <source>
        <dbReference type="Proteomes" id="UP000197065"/>
    </source>
</evidence>
<evidence type="ECO:0000256" key="3">
    <source>
        <dbReference type="SAM" id="MobiDB-lite"/>
    </source>
</evidence>
<dbReference type="GO" id="GO:0043565">
    <property type="term" value="F:sequence-specific DNA binding"/>
    <property type="evidence" value="ECO:0007669"/>
    <property type="project" value="InterPro"/>
</dbReference>
<feature type="domain" description="HTH araC/xylS-type" evidence="4">
    <location>
        <begin position="214"/>
        <end position="312"/>
    </location>
</feature>
<dbReference type="PANTHER" id="PTHR43130:SF3">
    <property type="entry name" value="HTH-TYPE TRANSCRIPTIONAL REGULATOR RV1931C"/>
    <property type="match status" value="1"/>
</dbReference>
<gene>
    <name evidence="5" type="ORF">SAMN07250955_10375</name>
</gene>
<dbReference type="AlphaFoldDB" id="A0A212QRM7"/>
<dbReference type="SUPFAM" id="SSF46689">
    <property type="entry name" value="Homeodomain-like"/>
    <property type="match status" value="2"/>
</dbReference>
<dbReference type="InterPro" id="IPR029062">
    <property type="entry name" value="Class_I_gatase-like"/>
</dbReference>
<dbReference type="PROSITE" id="PS01124">
    <property type="entry name" value="HTH_ARAC_FAMILY_2"/>
    <property type="match status" value="1"/>
</dbReference>
<evidence type="ECO:0000259" key="4">
    <source>
        <dbReference type="PROSITE" id="PS01124"/>
    </source>
</evidence>
<keyword evidence="6" id="KW-1185">Reference proteome</keyword>
<dbReference type="InterPro" id="IPR018060">
    <property type="entry name" value="HTH_AraC"/>
</dbReference>
<dbReference type="Pfam" id="PF01965">
    <property type="entry name" value="DJ-1_PfpI"/>
    <property type="match status" value="1"/>
</dbReference>
<dbReference type="CDD" id="cd03137">
    <property type="entry name" value="GATase1_AraC_1"/>
    <property type="match status" value="1"/>
</dbReference>
<evidence type="ECO:0000313" key="5">
    <source>
        <dbReference type="EMBL" id="SNB62251.1"/>
    </source>
</evidence>
<evidence type="ECO:0000256" key="1">
    <source>
        <dbReference type="ARBA" id="ARBA00023015"/>
    </source>
</evidence>
<protein>
    <submittedName>
        <fullName evidence="5">Transcriptional regulator, AraC family with amidase-like domain</fullName>
    </submittedName>
</protein>
<dbReference type="SMART" id="SM00342">
    <property type="entry name" value="HTH_ARAC"/>
    <property type="match status" value="1"/>
</dbReference>
<dbReference type="EMBL" id="FYEH01000003">
    <property type="protein sequence ID" value="SNB62251.1"/>
    <property type="molecule type" value="Genomic_DNA"/>
</dbReference>
<dbReference type="InterPro" id="IPR009057">
    <property type="entry name" value="Homeodomain-like_sf"/>
</dbReference>
<name>A0A212QRM7_9PROT</name>
<feature type="region of interest" description="Disordered" evidence="3">
    <location>
        <begin position="343"/>
        <end position="364"/>
    </location>
</feature>
<organism evidence="5 6">
    <name type="scientific">Arboricoccus pini</name>
    <dbReference type="NCBI Taxonomy" id="1963835"/>
    <lineage>
        <taxon>Bacteria</taxon>
        <taxon>Pseudomonadati</taxon>
        <taxon>Pseudomonadota</taxon>
        <taxon>Alphaproteobacteria</taxon>
        <taxon>Geminicoccales</taxon>
        <taxon>Geminicoccaceae</taxon>
        <taxon>Arboricoccus</taxon>
    </lineage>
</organism>
<sequence>MRIVILAPPGVQSLDIVGPAEVFWEAARRFGDMSAYDIQIMSTGAPTITGTGQLRFLADRTIFDEDEEIDTLLVAGDPAFLDIDPAVIDWLKRRVPTVRRFGSICTGVFLLAAAGLLEGKLITTHWECAAKFRSDYPNIDLNTDAIFLRDGALITAAGVTAGIDLALSLVEEDYGKEIAMIVARYMVMFMKRPGGQSQFSAHLVGQMSQTTLIQRAQEHVLANLNGSLDVESLARSVGMSTRNFARVFRKELGLTPADFVAAARTDAARRLLEDTTQPLQRIANACGFANVNAMRRTFLKTIGVSPHDYRARFQSAAKLSSQALPKPDRIKSKRTVAMGMALEASHPGSMRTSGTKSISRHDNL</sequence>